<dbReference type="Proteomes" id="UP000604046">
    <property type="component" value="Unassembled WGS sequence"/>
</dbReference>
<evidence type="ECO:0000313" key="1">
    <source>
        <dbReference type="EMBL" id="CAE7332028.1"/>
    </source>
</evidence>
<organism evidence="1 2">
    <name type="scientific">Symbiodinium natans</name>
    <dbReference type="NCBI Taxonomy" id="878477"/>
    <lineage>
        <taxon>Eukaryota</taxon>
        <taxon>Sar</taxon>
        <taxon>Alveolata</taxon>
        <taxon>Dinophyceae</taxon>
        <taxon>Suessiales</taxon>
        <taxon>Symbiodiniaceae</taxon>
        <taxon>Symbiodinium</taxon>
    </lineage>
</organism>
<comment type="caution">
    <text evidence="1">The sequence shown here is derived from an EMBL/GenBank/DDBJ whole genome shotgun (WGS) entry which is preliminary data.</text>
</comment>
<sequence>MLRDVIHAGVALLEDMTSHQHNIAFRLLGDGGGPIFTQILQVFLRRQTTRAKETAERCARALGALCRVGRCNAKELLLSQGAADALKAACMAGGAAGEEAASALVSLLSLQDHEV</sequence>
<dbReference type="AlphaFoldDB" id="A0A812P3C6"/>
<gene>
    <name evidence="1" type="ORF">SNAT2548_LOCUS17368</name>
</gene>
<name>A0A812P3C6_9DINO</name>
<protein>
    <submittedName>
        <fullName evidence="1">Uncharacterized protein</fullName>
    </submittedName>
</protein>
<proteinExistence type="predicted"/>
<keyword evidence="2" id="KW-1185">Reference proteome</keyword>
<accession>A0A812P3C6</accession>
<reference evidence="1" key="1">
    <citation type="submission" date="2021-02" db="EMBL/GenBank/DDBJ databases">
        <authorList>
            <person name="Dougan E. K."/>
            <person name="Rhodes N."/>
            <person name="Thang M."/>
            <person name="Chan C."/>
        </authorList>
    </citation>
    <scope>NUCLEOTIDE SEQUENCE</scope>
</reference>
<evidence type="ECO:0000313" key="2">
    <source>
        <dbReference type="Proteomes" id="UP000604046"/>
    </source>
</evidence>
<dbReference type="OrthoDB" id="421079at2759"/>
<dbReference type="EMBL" id="CAJNDS010002109">
    <property type="protein sequence ID" value="CAE7332028.1"/>
    <property type="molecule type" value="Genomic_DNA"/>
</dbReference>